<feature type="transmembrane region" description="Helical" evidence="2">
    <location>
        <begin position="49"/>
        <end position="69"/>
    </location>
</feature>
<dbReference type="RefSeq" id="WP_098456038.1">
    <property type="nucleotide sequence ID" value="NZ_PDJG01000001.1"/>
</dbReference>
<feature type="region of interest" description="Disordered" evidence="1">
    <location>
        <begin position="1"/>
        <end position="22"/>
    </location>
</feature>
<keyword evidence="2" id="KW-0812">Transmembrane</keyword>
<organism evidence="3 4">
    <name type="scientific">Sanguibacter antarcticus</name>
    <dbReference type="NCBI Taxonomy" id="372484"/>
    <lineage>
        <taxon>Bacteria</taxon>
        <taxon>Bacillati</taxon>
        <taxon>Actinomycetota</taxon>
        <taxon>Actinomycetes</taxon>
        <taxon>Micrococcales</taxon>
        <taxon>Sanguibacteraceae</taxon>
        <taxon>Sanguibacter</taxon>
    </lineage>
</organism>
<keyword evidence="2" id="KW-0472">Membrane</keyword>
<proteinExistence type="predicted"/>
<evidence type="ECO:0000313" key="3">
    <source>
        <dbReference type="EMBL" id="PFG35103.1"/>
    </source>
</evidence>
<sequence>MTIPEPDVPASGTDSVAPAPTDARPADVADLAALESSARPARLRRAPRYGAFFWTGALVGIVVGIALGVWVSDPGMINRWIYVLVVVLSTTLVTTLVAGLLAILADRRSTGRSTR</sequence>
<name>A0A2A9E8D9_9MICO</name>
<feature type="transmembrane region" description="Helical" evidence="2">
    <location>
        <begin position="81"/>
        <end position="105"/>
    </location>
</feature>
<reference evidence="3 4" key="1">
    <citation type="submission" date="2017-10" db="EMBL/GenBank/DDBJ databases">
        <title>Sequencing the genomes of 1000 actinobacteria strains.</title>
        <authorList>
            <person name="Klenk H.-P."/>
        </authorList>
    </citation>
    <scope>NUCLEOTIDE SEQUENCE [LARGE SCALE GENOMIC DNA]</scope>
    <source>
        <strain evidence="3 4">DSM 18966</strain>
    </source>
</reference>
<accession>A0A2A9E8D9</accession>
<dbReference type="AlphaFoldDB" id="A0A2A9E8D9"/>
<protein>
    <submittedName>
        <fullName evidence="3">Uncharacterized protein</fullName>
    </submittedName>
</protein>
<evidence type="ECO:0000256" key="2">
    <source>
        <dbReference type="SAM" id="Phobius"/>
    </source>
</evidence>
<keyword evidence="2" id="KW-1133">Transmembrane helix</keyword>
<gene>
    <name evidence="3" type="ORF">ATL42_3037</name>
</gene>
<evidence type="ECO:0000256" key="1">
    <source>
        <dbReference type="SAM" id="MobiDB-lite"/>
    </source>
</evidence>
<evidence type="ECO:0000313" key="4">
    <source>
        <dbReference type="Proteomes" id="UP000225548"/>
    </source>
</evidence>
<comment type="caution">
    <text evidence="3">The sequence shown here is derived from an EMBL/GenBank/DDBJ whole genome shotgun (WGS) entry which is preliminary data.</text>
</comment>
<keyword evidence="4" id="KW-1185">Reference proteome</keyword>
<dbReference type="Proteomes" id="UP000225548">
    <property type="component" value="Unassembled WGS sequence"/>
</dbReference>
<dbReference type="EMBL" id="PDJG01000001">
    <property type="protein sequence ID" value="PFG35103.1"/>
    <property type="molecule type" value="Genomic_DNA"/>
</dbReference>
<dbReference type="OrthoDB" id="5148449at2"/>